<evidence type="ECO:0000256" key="1">
    <source>
        <dbReference type="SAM" id="MobiDB-lite"/>
    </source>
</evidence>
<dbReference type="EMBL" id="PQXI01000048">
    <property type="protein sequence ID" value="TGO27036.1"/>
    <property type="molecule type" value="Genomic_DNA"/>
</dbReference>
<feature type="region of interest" description="Disordered" evidence="1">
    <location>
        <begin position="49"/>
        <end position="82"/>
    </location>
</feature>
<dbReference type="AlphaFoldDB" id="A0A4Z1FQQ8"/>
<keyword evidence="2" id="KW-1133">Transmembrane helix</keyword>
<sequence>MSLLLQISATAQNVLIGSITFVSTGMCMLVLITGAYLLCWLGSINADKVPKKDSSGTGGERQRLLPGSPGFSGDHEPPAYSA</sequence>
<dbReference type="Proteomes" id="UP000297910">
    <property type="component" value="Unassembled WGS sequence"/>
</dbReference>
<proteinExistence type="predicted"/>
<keyword evidence="2" id="KW-0812">Transmembrane</keyword>
<name>A0A4Z1FQQ8_9HELO</name>
<feature type="compositionally biased region" description="Basic and acidic residues" evidence="1">
    <location>
        <begin position="73"/>
        <end position="82"/>
    </location>
</feature>
<comment type="caution">
    <text evidence="3">The sequence shown here is derived from an EMBL/GenBank/DDBJ whole genome shotgun (WGS) entry which is preliminary data.</text>
</comment>
<evidence type="ECO:0000313" key="3">
    <source>
        <dbReference type="EMBL" id="TGO27036.1"/>
    </source>
</evidence>
<keyword evidence="4" id="KW-1185">Reference proteome</keyword>
<accession>A0A4Z1FQQ8</accession>
<organism evidence="3 4">
    <name type="scientific">Botrytis paeoniae</name>
    <dbReference type="NCBI Taxonomy" id="278948"/>
    <lineage>
        <taxon>Eukaryota</taxon>
        <taxon>Fungi</taxon>
        <taxon>Dikarya</taxon>
        <taxon>Ascomycota</taxon>
        <taxon>Pezizomycotina</taxon>
        <taxon>Leotiomycetes</taxon>
        <taxon>Helotiales</taxon>
        <taxon>Sclerotiniaceae</taxon>
        <taxon>Botrytis</taxon>
    </lineage>
</organism>
<evidence type="ECO:0000256" key="2">
    <source>
        <dbReference type="SAM" id="Phobius"/>
    </source>
</evidence>
<gene>
    <name evidence="3" type="ORF">BPAE_0048g00070</name>
</gene>
<keyword evidence="2" id="KW-0472">Membrane</keyword>
<protein>
    <submittedName>
        <fullName evidence="3">Uncharacterized protein</fullName>
    </submittedName>
</protein>
<evidence type="ECO:0000313" key="4">
    <source>
        <dbReference type="Proteomes" id="UP000297910"/>
    </source>
</evidence>
<reference evidence="3 4" key="1">
    <citation type="submission" date="2017-12" db="EMBL/GenBank/DDBJ databases">
        <title>Comparative genomics of Botrytis spp.</title>
        <authorList>
            <person name="Valero-Jimenez C.A."/>
            <person name="Tapia P."/>
            <person name="Veloso J."/>
            <person name="Silva-Moreno E."/>
            <person name="Staats M."/>
            <person name="Valdes J.H."/>
            <person name="Van Kan J.A.L."/>
        </authorList>
    </citation>
    <scope>NUCLEOTIDE SEQUENCE [LARGE SCALE GENOMIC DNA]</scope>
    <source>
        <strain evidence="3 4">Bp0003</strain>
    </source>
</reference>
<feature type="transmembrane region" description="Helical" evidence="2">
    <location>
        <begin position="15"/>
        <end position="42"/>
    </location>
</feature>